<proteinExistence type="predicted"/>
<dbReference type="RefSeq" id="WP_133527813.1">
    <property type="nucleotide sequence ID" value="NZ_SNXO01000005.1"/>
</dbReference>
<evidence type="ECO:0000259" key="2">
    <source>
        <dbReference type="Pfam" id="PF02698"/>
    </source>
</evidence>
<dbReference type="OrthoDB" id="9782395at2"/>
<dbReference type="CDD" id="cd06259">
    <property type="entry name" value="YdcF-like"/>
    <property type="match status" value="1"/>
</dbReference>
<comment type="caution">
    <text evidence="3">The sequence shown here is derived from an EMBL/GenBank/DDBJ whole genome shotgun (WGS) entry which is preliminary data.</text>
</comment>
<dbReference type="GO" id="GO:0005886">
    <property type="term" value="C:plasma membrane"/>
    <property type="evidence" value="ECO:0007669"/>
    <property type="project" value="TreeGrafter"/>
</dbReference>
<dbReference type="AlphaFoldDB" id="A0A4R6QCB0"/>
<dbReference type="Pfam" id="PF02698">
    <property type="entry name" value="DUF218"/>
    <property type="match status" value="1"/>
</dbReference>
<dbReference type="Gene3D" id="3.40.50.620">
    <property type="entry name" value="HUPs"/>
    <property type="match status" value="1"/>
</dbReference>
<feature type="domain" description="DUF218" evidence="2">
    <location>
        <begin position="66"/>
        <end position="203"/>
    </location>
</feature>
<dbReference type="InterPro" id="IPR051599">
    <property type="entry name" value="Cell_Envelope_Assoc"/>
</dbReference>
<dbReference type="InterPro" id="IPR014729">
    <property type="entry name" value="Rossmann-like_a/b/a_fold"/>
</dbReference>
<evidence type="ECO:0000313" key="4">
    <source>
        <dbReference type="Proteomes" id="UP000295500"/>
    </source>
</evidence>
<evidence type="ECO:0000313" key="3">
    <source>
        <dbReference type="EMBL" id="TDP58989.1"/>
    </source>
</evidence>
<gene>
    <name evidence="3" type="ORF">EV211_10559</name>
</gene>
<feature type="transmembrane region" description="Helical" evidence="1">
    <location>
        <begin position="7"/>
        <end position="29"/>
    </location>
</feature>
<keyword evidence="1" id="KW-0812">Transmembrane</keyword>
<dbReference type="InterPro" id="IPR003848">
    <property type="entry name" value="DUF218"/>
</dbReference>
<sequence>MRRVKKFFTGLIILIVVAAVIIGFTMVTINSHVQSKEKDNIVCSVTAAKDSLLSSEVKKLDKLDPDCILVLGAGIKDSQTPSAMLKDRLDTAIMLYKAGIAPKLLLSGDNGTVSHNEIHVMLKYVKAAGVPDKDIFCDHAGFSTYDSMYRAKSIFKVRKAVIVTQSYHMYRALYIAEKLGLKTLGVASDQKKYKGQAKRELREVLARNKDFFKVMVKPESTVGGSTIPISGDGTESHGE</sequence>
<dbReference type="EMBL" id="SNXO01000005">
    <property type="protein sequence ID" value="TDP58989.1"/>
    <property type="molecule type" value="Genomic_DNA"/>
</dbReference>
<keyword evidence="1" id="KW-0472">Membrane</keyword>
<keyword evidence="1" id="KW-1133">Transmembrane helix</keyword>
<name>A0A4R6QCB0_9FIRM</name>
<protein>
    <submittedName>
        <fullName evidence="3">Vancomycin permeability regulator SanA</fullName>
    </submittedName>
</protein>
<dbReference type="PANTHER" id="PTHR30336:SF6">
    <property type="entry name" value="INTEGRAL MEMBRANE PROTEIN"/>
    <property type="match status" value="1"/>
</dbReference>
<dbReference type="Proteomes" id="UP000295500">
    <property type="component" value="Unassembled WGS sequence"/>
</dbReference>
<reference evidence="3 4" key="1">
    <citation type="submission" date="2019-03" db="EMBL/GenBank/DDBJ databases">
        <title>Genomic Encyclopedia of Type Strains, Phase IV (KMG-IV): sequencing the most valuable type-strain genomes for metagenomic binning, comparative biology and taxonomic classification.</title>
        <authorList>
            <person name="Goeker M."/>
        </authorList>
    </citation>
    <scope>NUCLEOTIDE SEQUENCE [LARGE SCALE GENOMIC DNA]</scope>
    <source>
        <strain evidence="3 4">DSM 28287</strain>
    </source>
</reference>
<evidence type="ECO:0000256" key="1">
    <source>
        <dbReference type="SAM" id="Phobius"/>
    </source>
</evidence>
<accession>A0A4R6QCB0</accession>
<keyword evidence="4" id="KW-1185">Reference proteome</keyword>
<organism evidence="3 4">
    <name type="scientific">Aminicella lysinilytica</name>
    <dbReference type="NCBI Taxonomy" id="433323"/>
    <lineage>
        <taxon>Bacteria</taxon>
        <taxon>Bacillati</taxon>
        <taxon>Bacillota</taxon>
        <taxon>Clostridia</taxon>
        <taxon>Peptostreptococcales</taxon>
        <taxon>Anaerovoracaceae</taxon>
        <taxon>Aminicella</taxon>
    </lineage>
</organism>
<dbReference type="PANTHER" id="PTHR30336">
    <property type="entry name" value="INNER MEMBRANE PROTEIN, PROBABLE PERMEASE"/>
    <property type="match status" value="1"/>
</dbReference>